<evidence type="ECO:0008006" key="4">
    <source>
        <dbReference type="Google" id="ProtNLM"/>
    </source>
</evidence>
<dbReference type="EMBL" id="CAKOGL010000010">
    <property type="protein sequence ID" value="CAH2090813.1"/>
    <property type="molecule type" value="Genomic_DNA"/>
</dbReference>
<dbReference type="InterPro" id="IPR013783">
    <property type="entry name" value="Ig-like_fold"/>
</dbReference>
<evidence type="ECO:0000256" key="1">
    <source>
        <dbReference type="SAM" id="SignalP"/>
    </source>
</evidence>
<dbReference type="InterPro" id="IPR036116">
    <property type="entry name" value="FN3_sf"/>
</dbReference>
<name>A0AAU9TYB2_EUPED</name>
<dbReference type="Gene3D" id="2.60.40.10">
    <property type="entry name" value="Immunoglobulins"/>
    <property type="match status" value="1"/>
</dbReference>
<feature type="signal peptide" evidence="1">
    <location>
        <begin position="1"/>
        <end position="17"/>
    </location>
</feature>
<dbReference type="Proteomes" id="UP001153954">
    <property type="component" value="Unassembled WGS sequence"/>
</dbReference>
<evidence type="ECO:0000313" key="2">
    <source>
        <dbReference type="EMBL" id="CAH2090813.1"/>
    </source>
</evidence>
<dbReference type="SUPFAM" id="SSF49265">
    <property type="entry name" value="Fibronectin type III"/>
    <property type="match status" value="1"/>
</dbReference>
<organism evidence="2 3">
    <name type="scientific">Euphydryas editha</name>
    <name type="common">Edith's checkerspot</name>
    <dbReference type="NCBI Taxonomy" id="104508"/>
    <lineage>
        <taxon>Eukaryota</taxon>
        <taxon>Metazoa</taxon>
        <taxon>Ecdysozoa</taxon>
        <taxon>Arthropoda</taxon>
        <taxon>Hexapoda</taxon>
        <taxon>Insecta</taxon>
        <taxon>Pterygota</taxon>
        <taxon>Neoptera</taxon>
        <taxon>Endopterygota</taxon>
        <taxon>Lepidoptera</taxon>
        <taxon>Glossata</taxon>
        <taxon>Ditrysia</taxon>
        <taxon>Papilionoidea</taxon>
        <taxon>Nymphalidae</taxon>
        <taxon>Nymphalinae</taxon>
        <taxon>Euphydryas</taxon>
    </lineage>
</organism>
<accession>A0AAU9TYB2</accession>
<evidence type="ECO:0000313" key="3">
    <source>
        <dbReference type="Proteomes" id="UP001153954"/>
    </source>
</evidence>
<dbReference type="AlphaFoldDB" id="A0AAU9TYB2"/>
<feature type="chain" id="PRO_5043381468" description="Fibronectin type-III domain-containing protein" evidence="1">
    <location>
        <begin position="18"/>
        <end position="159"/>
    </location>
</feature>
<proteinExistence type="predicted"/>
<gene>
    <name evidence="2" type="ORF">EEDITHA_LOCUS6736</name>
</gene>
<sequence length="159" mass="18742">MIICILFTVVCITVVNSIDVINIANLWSTDPLGIYVTWEPQYYSSHYDVSGYKVKLWKVKMITEKRYDLVNAEQYPGLIQDDIILEEYQLNTMLSSMPRDIYINGNSKAQVLITDVEYNVVYELRLMAVKDDIEGSMSEPRRIKERKEFLETFYLYLQR</sequence>
<reference evidence="2" key="1">
    <citation type="submission" date="2022-03" db="EMBL/GenBank/DDBJ databases">
        <authorList>
            <person name="Tunstrom K."/>
        </authorList>
    </citation>
    <scope>NUCLEOTIDE SEQUENCE</scope>
</reference>
<comment type="caution">
    <text evidence="2">The sequence shown here is derived from an EMBL/GenBank/DDBJ whole genome shotgun (WGS) entry which is preliminary data.</text>
</comment>
<keyword evidence="1" id="KW-0732">Signal</keyword>
<protein>
    <recommendedName>
        <fullName evidence="4">Fibronectin type-III domain-containing protein</fullName>
    </recommendedName>
</protein>
<keyword evidence="3" id="KW-1185">Reference proteome</keyword>